<dbReference type="EMBL" id="CP003837">
    <property type="protein sequence ID" value="AGH46485.1"/>
    <property type="molecule type" value="Genomic_DNA"/>
</dbReference>
<dbReference type="KEGG" id="gps:C427_4383"/>
<dbReference type="HOGENOM" id="CLU_3120842_0_0_6"/>
<dbReference type="STRING" id="1129794.C427_4383"/>
<sequence length="50" mass="5798">MFFGFAKREWEKGNLTVELPDDPVVERKAYLESSGLVDYAQNFVSKSERL</sequence>
<dbReference type="Proteomes" id="UP000011864">
    <property type="component" value="Chromosome"/>
</dbReference>
<proteinExistence type="predicted"/>
<evidence type="ECO:0000313" key="1">
    <source>
        <dbReference type="EMBL" id="AGH46485.1"/>
    </source>
</evidence>
<accession>K6ZTF3</accession>
<protein>
    <submittedName>
        <fullName evidence="1">Uncharacterized protein</fullName>
    </submittedName>
</protein>
<gene>
    <name evidence="1" type="ORF">C427_4383</name>
</gene>
<keyword evidence="2" id="KW-1185">Reference proteome</keyword>
<dbReference type="AlphaFoldDB" id="K6ZTF3"/>
<organism evidence="1 2">
    <name type="scientific">Paraglaciecola psychrophila 170</name>
    <dbReference type="NCBI Taxonomy" id="1129794"/>
    <lineage>
        <taxon>Bacteria</taxon>
        <taxon>Pseudomonadati</taxon>
        <taxon>Pseudomonadota</taxon>
        <taxon>Gammaproteobacteria</taxon>
        <taxon>Alteromonadales</taxon>
        <taxon>Alteromonadaceae</taxon>
        <taxon>Paraglaciecola</taxon>
    </lineage>
</organism>
<evidence type="ECO:0000313" key="2">
    <source>
        <dbReference type="Proteomes" id="UP000011864"/>
    </source>
</evidence>
<name>K6ZTF3_9ALTE</name>
<reference evidence="1 2" key="1">
    <citation type="journal article" date="2013" name="Genome Announc.">
        <title>Complete Genome Sequence of Glaciecola psychrophila Strain 170T.</title>
        <authorList>
            <person name="Yin J."/>
            <person name="Chen J."/>
            <person name="Liu G."/>
            <person name="Yu Y."/>
            <person name="Song L."/>
            <person name="Wang X."/>
            <person name="Qu X."/>
        </authorList>
    </citation>
    <scope>NUCLEOTIDE SEQUENCE [LARGE SCALE GENOMIC DNA]</scope>
    <source>
        <strain evidence="1 2">170</strain>
    </source>
</reference>